<sequence length="308" mass="34593">MDDNRGIYIVDQLATTFALPVIDEGELRRARAGDYFITAVPRGHHGSFSSTITLNAPVVSEERIEVDQTNESFVLNNTWIIKWNMTVGSHRTLTKERRLSEHQYPHTPAHFGHISWTSPDNSEHVLAGVQEFLPGSVDGWTWCVARAMENQCDTWPGALGEIVALMHNAFDGTTLAHGDLHVGQILNQGDSYYIIDFDGDPLGHTPESWLQDVVGMLCSFIHVAAVAEVKYHAPHDFSEWVRIVSDRFLETYLATRSGVSLPPRDQLLALMAHKEVAEMLYATTYLPEWTYAAEYGHAFVERLIGESQ</sequence>
<dbReference type="SUPFAM" id="SSF56112">
    <property type="entry name" value="Protein kinase-like (PK-like)"/>
    <property type="match status" value="1"/>
</dbReference>
<organism evidence="1">
    <name type="scientific">freshwater metagenome</name>
    <dbReference type="NCBI Taxonomy" id="449393"/>
    <lineage>
        <taxon>unclassified sequences</taxon>
        <taxon>metagenomes</taxon>
        <taxon>ecological metagenomes</taxon>
    </lineage>
</organism>
<dbReference type="InterPro" id="IPR011009">
    <property type="entry name" value="Kinase-like_dom_sf"/>
</dbReference>
<accession>A0A6J6DUJ9</accession>
<name>A0A6J6DUJ9_9ZZZZ</name>
<dbReference type="Gene3D" id="3.90.1200.10">
    <property type="match status" value="1"/>
</dbReference>
<gene>
    <name evidence="1" type="ORF">UFOPK1684_00528</name>
</gene>
<proteinExistence type="predicted"/>
<evidence type="ECO:0000313" key="1">
    <source>
        <dbReference type="EMBL" id="CAB4567900.1"/>
    </source>
</evidence>
<protein>
    <submittedName>
        <fullName evidence="1">Unannotated protein</fullName>
    </submittedName>
</protein>
<dbReference type="EMBL" id="CAEZTM010000017">
    <property type="protein sequence ID" value="CAB4567900.1"/>
    <property type="molecule type" value="Genomic_DNA"/>
</dbReference>
<dbReference type="AlphaFoldDB" id="A0A6J6DUJ9"/>
<reference evidence="1" key="1">
    <citation type="submission" date="2020-05" db="EMBL/GenBank/DDBJ databases">
        <authorList>
            <person name="Chiriac C."/>
            <person name="Salcher M."/>
            <person name="Ghai R."/>
            <person name="Kavagutti S V."/>
        </authorList>
    </citation>
    <scope>NUCLEOTIDE SEQUENCE</scope>
</reference>